<gene>
    <name evidence="2" type="ORF">MMF93_20725</name>
</gene>
<evidence type="ECO:0000313" key="2">
    <source>
        <dbReference type="EMBL" id="UNS98613.1"/>
    </source>
</evidence>
<proteinExistence type="predicted"/>
<keyword evidence="3" id="KW-1185">Reference proteome</keyword>
<keyword evidence="1" id="KW-1133">Transmembrane helix</keyword>
<accession>A0ABY3XX15</accession>
<dbReference type="EMBL" id="CP093846">
    <property type="protein sequence ID" value="UNS98613.1"/>
    <property type="molecule type" value="Genomic_DNA"/>
</dbReference>
<keyword evidence="1" id="KW-0472">Membrane</keyword>
<feature type="transmembrane region" description="Helical" evidence="1">
    <location>
        <begin position="57"/>
        <end position="77"/>
    </location>
</feature>
<protein>
    <submittedName>
        <fullName evidence="2">Uncharacterized protein</fullName>
    </submittedName>
</protein>
<dbReference type="Proteomes" id="UP001202244">
    <property type="component" value="Chromosome"/>
</dbReference>
<reference evidence="2 3" key="1">
    <citation type="journal article" date="2023" name="Microbiol. Spectr.">
        <title>Synergy between Genome Mining, Metabolomics, and Bioinformatics Uncovers Antibacterial Chlorinated Carbazole Alkaloids and Their Biosynthetic Gene Cluster from Streptomyces tubbatahanensis sp. nov., a Novel Actinomycete Isolated from Sulu Sea, Philippines.</title>
        <authorList>
            <person name="Tenebro C.P."/>
            <person name="Trono D.J.V.L."/>
            <person name="Balida L.A.P."/>
            <person name="Bayog L.K.A."/>
            <person name="Bruna J.R."/>
            <person name="Sabido E.M."/>
            <person name="Caspe D.P.C."/>
            <person name="de Los Santos E.L.C."/>
            <person name="Saludes J.P."/>
            <person name="Dalisay D.S."/>
        </authorList>
    </citation>
    <scope>NUCLEOTIDE SEQUENCE [LARGE SCALE GENOMIC DNA]</scope>
    <source>
        <strain evidence="2 3">DSD3025</strain>
    </source>
</reference>
<dbReference type="RefSeq" id="WP_242753688.1">
    <property type="nucleotide sequence ID" value="NZ_CP093846.1"/>
</dbReference>
<evidence type="ECO:0000256" key="1">
    <source>
        <dbReference type="SAM" id="Phobius"/>
    </source>
</evidence>
<sequence>MTGKDVEQTAEPESVPAWRAKLAAWGAVALVVLGALVGMWAYFRWEDTVPVPLLGPLAAKIVAVGLVFMGGALTGLIGTRTTATEDANDADDS</sequence>
<feature type="transmembrane region" description="Helical" evidence="1">
    <location>
        <begin position="22"/>
        <end position="45"/>
    </location>
</feature>
<organism evidence="2 3">
    <name type="scientific">Streptomyces tubbatahanensis</name>
    <dbReference type="NCBI Taxonomy" id="2923272"/>
    <lineage>
        <taxon>Bacteria</taxon>
        <taxon>Bacillati</taxon>
        <taxon>Actinomycetota</taxon>
        <taxon>Actinomycetes</taxon>
        <taxon>Kitasatosporales</taxon>
        <taxon>Streptomycetaceae</taxon>
        <taxon>Streptomyces</taxon>
    </lineage>
</organism>
<name>A0ABY3XX15_9ACTN</name>
<evidence type="ECO:0000313" key="3">
    <source>
        <dbReference type="Proteomes" id="UP001202244"/>
    </source>
</evidence>
<keyword evidence="1" id="KW-0812">Transmembrane</keyword>